<evidence type="ECO:0000256" key="1">
    <source>
        <dbReference type="SAM" id="MobiDB-lite"/>
    </source>
</evidence>
<proteinExistence type="predicted"/>
<keyword evidence="3" id="KW-1185">Reference proteome</keyword>
<sequence length="229" mass="26193">MFTVEMGPSILDDDIDTEEPDIWTAYLHHCDRSMSEFALFIQRMNMDFKQWIHQEILSKAYSTDAHDTLFDTPFTASTSSPPSENKTLDETATMDPRSTDIKQAIWDEVVFISNYPVTRLRGGLYLELGCPDCLGNAYTIHNPDTGEINYEFLKGEYDLTHHLRIVHNRQPVNIHGRAILQSFDRNSILKACAVRSLRLEEVGKILPIGISDKIHPEVLKKEIAKEKRG</sequence>
<name>A0A6A6TUV6_9PEZI</name>
<accession>A0A6A6TUV6</accession>
<reference evidence="2" key="1">
    <citation type="journal article" date="2020" name="Stud. Mycol.">
        <title>101 Dothideomycetes genomes: a test case for predicting lifestyles and emergence of pathogens.</title>
        <authorList>
            <person name="Haridas S."/>
            <person name="Albert R."/>
            <person name="Binder M."/>
            <person name="Bloem J."/>
            <person name="Labutti K."/>
            <person name="Salamov A."/>
            <person name="Andreopoulos B."/>
            <person name="Baker S."/>
            <person name="Barry K."/>
            <person name="Bills G."/>
            <person name="Bluhm B."/>
            <person name="Cannon C."/>
            <person name="Castanera R."/>
            <person name="Culley D."/>
            <person name="Daum C."/>
            <person name="Ezra D."/>
            <person name="Gonzalez J."/>
            <person name="Henrissat B."/>
            <person name="Kuo A."/>
            <person name="Liang C."/>
            <person name="Lipzen A."/>
            <person name="Lutzoni F."/>
            <person name="Magnuson J."/>
            <person name="Mondo S."/>
            <person name="Nolan M."/>
            <person name="Ohm R."/>
            <person name="Pangilinan J."/>
            <person name="Park H.-J."/>
            <person name="Ramirez L."/>
            <person name="Alfaro M."/>
            <person name="Sun H."/>
            <person name="Tritt A."/>
            <person name="Yoshinaga Y."/>
            <person name="Zwiers L.-H."/>
            <person name="Turgeon B."/>
            <person name="Goodwin S."/>
            <person name="Spatafora J."/>
            <person name="Crous P."/>
            <person name="Grigoriev I."/>
        </authorList>
    </citation>
    <scope>NUCLEOTIDE SEQUENCE</scope>
    <source>
        <strain evidence="2">CBS 115976</strain>
    </source>
</reference>
<dbReference type="AlphaFoldDB" id="A0A6A6TUV6"/>
<protein>
    <submittedName>
        <fullName evidence="2">Uncharacterized protein</fullName>
    </submittedName>
</protein>
<feature type="compositionally biased region" description="Low complexity" evidence="1">
    <location>
        <begin position="72"/>
        <end position="83"/>
    </location>
</feature>
<evidence type="ECO:0000313" key="2">
    <source>
        <dbReference type="EMBL" id="KAF2663612.1"/>
    </source>
</evidence>
<gene>
    <name evidence="2" type="ORF">BT63DRAFT_460724</name>
</gene>
<dbReference type="Proteomes" id="UP000799302">
    <property type="component" value="Unassembled WGS sequence"/>
</dbReference>
<dbReference type="EMBL" id="MU004244">
    <property type="protein sequence ID" value="KAF2663612.1"/>
    <property type="molecule type" value="Genomic_DNA"/>
</dbReference>
<organism evidence="2 3">
    <name type="scientific">Microthyrium microscopicum</name>
    <dbReference type="NCBI Taxonomy" id="703497"/>
    <lineage>
        <taxon>Eukaryota</taxon>
        <taxon>Fungi</taxon>
        <taxon>Dikarya</taxon>
        <taxon>Ascomycota</taxon>
        <taxon>Pezizomycotina</taxon>
        <taxon>Dothideomycetes</taxon>
        <taxon>Dothideomycetes incertae sedis</taxon>
        <taxon>Microthyriales</taxon>
        <taxon>Microthyriaceae</taxon>
        <taxon>Microthyrium</taxon>
    </lineage>
</organism>
<evidence type="ECO:0000313" key="3">
    <source>
        <dbReference type="Proteomes" id="UP000799302"/>
    </source>
</evidence>
<feature type="region of interest" description="Disordered" evidence="1">
    <location>
        <begin position="72"/>
        <end position="92"/>
    </location>
</feature>